<dbReference type="Pfam" id="PF00067">
    <property type="entry name" value="p450"/>
    <property type="match status" value="1"/>
</dbReference>
<sequence>MSGACTLELTMPFPDESTWNLKFFRHYSTIVEGLRRPDALAKATEELDRVGGGERHITEGDIATLPYLEAVVKETMRLHPLSCEDVAAAGGHDIPTGTLVFDAAAFRPERFAESSVDGHAAVHRRRTQRPHPSPLPRCHLTLEDKAFESASAAAAPLPADGSPDDDWFTLLAASLPARTAEEMQRHYEALVEDVTAIQTGRETPSATPPPHRWLPPRRSTTGKKVGIIAKNGRAAPRWSTRARDQVLSYGISISHSRTADSKPGHRLIWWPTPVQQRISRCAPSAPLGHGLELDLEDHRLIRWATIWPRAPTASVDPADPADRDRMRRCPCLLRKENRAPTDSFTAPVNTELQRKGIPWTEEEHKSVANLAQVTHSPPRSTGRRRRSPAQHLLWVEEGGLLHLPAPLGDKGPLKQKEAEALAEATLVGGKVAEDRDVGRCGGAMSDTKVYQLLKQRSTRYERKLANNAGSAYLSLSPRDAKEHQRECIAQPQTRTIILRQAVPEPRLPAHLYAGP</sequence>
<dbReference type="AlphaFoldDB" id="A0A835BT13"/>
<dbReference type="PANTHER" id="PTHR47944:SF9">
    <property type="entry name" value="FLAVONOID 3-MONOOXYGENASE"/>
    <property type="match status" value="1"/>
</dbReference>
<evidence type="ECO:0000256" key="4">
    <source>
        <dbReference type="ARBA" id="ARBA00023002"/>
    </source>
</evidence>
<dbReference type="Proteomes" id="UP000636709">
    <property type="component" value="Unassembled WGS sequence"/>
</dbReference>
<dbReference type="InterPro" id="IPR001128">
    <property type="entry name" value="Cyt_P450"/>
</dbReference>
<dbReference type="SUPFAM" id="SSF48264">
    <property type="entry name" value="Cytochrome P450"/>
    <property type="match status" value="1"/>
</dbReference>
<dbReference type="GO" id="GO:0005506">
    <property type="term" value="F:iron ion binding"/>
    <property type="evidence" value="ECO:0007669"/>
    <property type="project" value="InterPro"/>
</dbReference>
<accession>A0A835BT13</accession>
<dbReference type="EMBL" id="JACEFO010001739">
    <property type="protein sequence ID" value="KAF8714162.1"/>
    <property type="molecule type" value="Genomic_DNA"/>
</dbReference>
<gene>
    <name evidence="7" type="ORF">HU200_028173</name>
</gene>
<comment type="similarity">
    <text evidence="1">Belongs to the cytochrome P450 family.</text>
</comment>
<evidence type="ECO:0000313" key="7">
    <source>
        <dbReference type="EMBL" id="KAF8714162.1"/>
    </source>
</evidence>
<reference evidence="7" key="1">
    <citation type="submission" date="2020-07" db="EMBL/GenBank/DDBJ databases">
        <title>Genome sequence and genetic diversity analysis of an under-domesticated orphan crop, white fonio (Digitaria exilis).</title>
        <authorList>
            <person name="Bennetzen J.L."/>
            <person name="Chen S."/>
            <person name="Ma X."/>
            <person name="Wang X."/>
            <person name="Yssel A.E.J."/>
            <person name="Chaluvadi S.R."/>
            <person name="Johnson M."/>
            <person name="Gangashetty P."/>
            <person name="Hamidou F."/>
            <person name="Sanogo M.D."/>
            <person name="Zwaenepoel A."/>
            <person name="Wallace J."/>
            <person name="Van De Peer Y."/>
            <person name="Van Deynze A."/>
        </authorList>
    </citation>
    <scope>NUCLEOTIDE SEQUENCE</scope>
    <source>
        <tissue evidence="7">Leaves</tissue>
    </source>
</reference>
<dbReference type="Gene3D" id="1.10.10.60">
    <property type="entry name" value="Homeodomain-like"/>
    <property type="match status" value="1"/>
</dbReference>
<dbReference type="GO" id="GO:0020037">
    <property type="term" value="F:heme binding"/>
    <property type="evidence" value="ECO:0007669"/>
    <property type="project" value="InterPro"/>
</dbReference>
<name>A0A835BT13_9POAL</name>
<dbReference type="GO" id="GO:0004497">
    <property type="term" value="F:monooxygenase activity"/>
    <property type="evidence" value="ECO:0007669"/>
    <property type="project" value="InterPro"/>
</dbReference>
<feature type="region of interest" description="Disordered" evidence="6">
    <location>
        <begin position="117"/>
        <end position="136"/>
    </location>
</feature>
<keyword evidence="8" id="KW-1185">Reference proteome</keyword>
<evidence type="ECO:0000313" key="8">
    <source>
        <dbReference type="Proteomes" id="UP000636709"/>
    </source>
</evidence>
<evidence type="ECO:0000256" key="6">
    <source>
        <dbReference type="SAM" id="MobiDB-lite"/>
    </source>
</evidence>
<dbReference type="PANTHER" id="PTHR47944">
    <property type="entry name" value="CYTOCHROME P450 98A9"/>
    <property type="match status" value="1"/>
</dbReference>
<evidence type="ECO:0000256" key="1">
    <source>
        <dbReference type="ARBA" id="ARBA00010617"/>
    </source>
</evidence>
<evidence type="ECO:0000256" key="3">
    <source>
        <dbReference type="ARBA" id="ARBA00022723"/>
    </source>
</evidence>
<evidence type="ECO:0000256" key="2">
    <source>
        <dbReference type="ARBA" id="ARBA00022617"/>
    </source>
</evidence>
<evidence type="ECO:0000256" key="5">
    <source>
        <dbReference type="ARBA" id="ARBA00023004"/>
    </source>
</evidence>
<comment type="caution">
    <text evidence="7">The sequence shown here is derived from an EMBL/GenBank/DDBJ whole genome shotgun (WGS) entry which is preliminary data.</text>
</comment>
<keyword evidence="5" id="KW-0408">Iron</keyword>
<feature type="region of interest" description="Disordered" evidence="6">
    <location>
        <begin position="200"/>
        <end position="219"/>
    </location>
</feature>
<keyword evidence="4" id="KW-0560">Oxidoreductase</keyword>
<evidence type="ECO:0008006" key="9">
    <source>
        <dbReference type="Google" id="ProtNLM"/>
    </source>
</evidence>
<organism evidence="7 8">
    <name type="scientific">Digitaria exilis</name>
    <dbReference type="NCBI Taxonomy" id="1010633"/>
    <lineage>
        <taxon>Eukaryota</taxon>
        <taxon>Viridiplantae</taxon>
        <taxon>Streptophyta</taxon>
        <taxon>Embryophyta</taxon>
        <taxon>Tracheophyta</taxon>
        <taxon>Spermatophyta</taxon>
        <taxon>Magnoliopsida</taxon>
        <taxon>Liliopsida</taxon>
        <taxon>Poales</taxon>
        <taxon>Poaceae</taxon>
        <taxon>PACMAD clade</taxon>
        <taxon>Panicoideae</taxon>
        <taxon>Panicodae</taxon>
        <taxon>Paniceae</taxon>
        <taxon>Anthephorinae</taxon>
        <taxon>Digitaria</taxon>
    </lineage>
</organism>
<keyword evidence="2" id="KW-0349">Heme</keyword>
<keyword evidence="3" id="KW-0479">Metal-binding</keyword>
<dbReference type="InterPro" id="IPR036396">
    <property type="entry name" value="Cyt_P450_sf"/>
</dbReference>
<dbReference type="Gene3D" id="1.10.630.10">
    <property type="entry name" value="Cytochrome P450"/>
    <property type="match status" value="1"/>
</dbReference>
<proteinExistence type="inferred from homology"/>
<dbReference type="GO" id="GO:0016705">
    <property type="term" value="F:oxidoreductase activity, acting on paired donors, with incorporation or reduction of molecular oxygen"/>
    <property type="evidence" value="ECO:0007669"/>
    <property type="project" value="InterPro"/>
</dbReference>
<protein>
    <recommendedName>
        <fullName evidence="9">Myb-like domain-containing protein</fullName>
    </recommendedName>
</protein>